<evidence type="ECO:0000256" key="3">
    <source>
        <dbReference type="ARBA" id="ARBA00021330"/>
    </source>
</evidence>
<gene>
    <name evidence="14" type="ORF">G3T16_01260</name>
</gene>
<evidence type="ECO:0000256" key="1">
    <source>
        <dbReference type="ARBA" id="ARBA00001946"/>
    </source>
</evidence>
<dbReference type="Proteomes" id="UP000477680">
    <property type="component" value="Chromosome"/>
</dbReference>
<keyword evidence="9" id="KW-0694">RNA-binding</keyword>
<comment type="cofactor">
    <cofactor evidence="1">
        <name>Mg(2+)</name>
        <dbReference type="ChEBI" id="CHEBI:18420"/>
    </cofactor>
</comment>
<dbReference type="Gene3D" id="3.40.50.150">
    <property type="entry name" value="Vaccinia Virus protein VP39"/>
    <property type="match status" value="1"/>
</dbReference>
<keyword evidence="4 14" id="KW-0489">Methyltransferase</keyword>
<comment type="catalytic activity">
    <reaction evidence="12">
        <text>small RNA 3'-end nucleotide + S-adenosyl-L-methionine = small RNA 3'-end 2'-O-methylnucleotide + S-adenosyl-L-homocysteine + H(+)</text>
        <dbReference type="Rhea" id="RHEA:37887"/>
        <dbReference type="Rhea" id="RHEA-COMP:10415"/>
        <dbReference type="Rhea" id="RHEA-COMP:10416"/>
        <dbReference type="ChEBI" id="CHEBI:15378"/>
        <dbReference type="ChEBI" id="CHEBI:57856"/>
        <dbReference type="ChEBI" id="CHEBI:59789"/>
        <dbReference type="ChEBI" id="CHEBI:74896"/>
        <dbReference type="ChEBI" id="CHEBI:74898"/>
        <dbReference type="EC" id="2.1.1.386"/>
    </reaction>
</comment>
<dbReference type="EC" id="2.1.1.386" evidence="11"/>
<dbReference type="Pfam" id="PF13649">
    <property type="entry name" value="Methyltransf_25"/>
    <property type="match status" value="1"/>
</dbReference>
<keyword evidence="5 14" id="KW-0808">Transferase</keyword>
<organism evidence="14 15">
    <name type="scientific">Kineobactrum salinum</name>
    <dbReference type="NCBI Taxonomy" id="2708301"/>
    <lineage>
        <taxon>Bacteria</taxon>
        <taxon>Pseudomonadati</taxon>
        <taxon>Pseudomonadota</taxon>
        <taxon>Gammaproteobacteria</taxon>
        <taxon>Cellvibrionales</taxon>
        <taxon>Halieaceae</taxon>
        <taxon>Kineobactrum</taxon>
    </lineage>
</organism>
<dbReference type="PANTHER" id="PTHR21404:SF3">
    <property type="entry name" value="SMALL RNA 2'-O-METHYLTRANSFERASE"/>
    <property type="match status" value="1"/>
</dbReference>
<dbReference type="CDD" id="cd02440">
    <property type="entry name" value="AdoMet_MTases"/>
    <property type="match status" value="1"/>
</dbReference>
<dbReference type="InterPro" id="IPR029063">
    <property type="entry name" value="SAM-dependent_MTases_sf"/>
</dbReference>
<dbReference type="PANTHER" id="PTHR21404">
    <property type="entry name" value="HEN1"/>
    <property type="match status" value="1"/>
</dbReference>
<dbReference type="GO" id="GO:0046872">
    <property type="term" value="F:metal ion binding"/>
    <property type="evidence" value="ECO:0007669"/>
    <property type="project" value="UniProtKB-KW"/>
</dbReference>
<keyword evidence="7" id="KW-0479">Metal-binding</keyword>
<evidence type="ECO:0000256" key="5">
    <source>
        <dbReference type="ARBA" id="ARBA00022679"/>
    </source>
</evidence>
<dbReference type="SUPFAM" id="SSF53335">
    <property type="entry name" value="S-adenosyl-L-methionine-dependent methyltransferases"/>
    <property type="match status" value="1"/>
</dbReference>
<name>A0A6C0TX77_9GAMM</name>
<dbReference type="GO" id="GO:0090486">
    <property type="term" value="F:small RNA 2'-O-methyltransferase activity"/>
    <property type="evidence" value="ECO:0007669"/>
    <property type="project" value="UniProtKB-EC"/>
</dbReference>
<comment type="similarity">
    <text evidence="2">Belongs to the methyltransferase superfamily. HEN1 family.</text>
</comment>
<dbReference type="AlphaFoldDB" id="A0A6C0TX77"/>
<proteinExistence type="inferred from homology"/>
<evidence type="ECO:0000313" key="14">
    <source>
        <dbReference type="EMBL" id="QIB64238.1"/>
    </source>
</evidence>
<evidence type="ECO:0000256" key="8">
    <source>
        <dbReference type="ARBA" id="ARBA00022842"/>
    </source>
</evidence>
<evidence type="ECO:0000256" key="11">
    <source>
        <dbReference type="ARBA" id="ARBA00035025"/>
    </source>
</evidence>
<dbReference type="EMBL" id="CP048711">
    <property type="protein sequence ID" value="QIB64238.1"/>
    <property type="molecule type" value="Genomic_DNA"/>
</dbReference>
<dbReference type="InterPro" id="IPR026610">
    <property type="entry name" value="Hen1"/>
</dbReference>
<dbReference type="GO" id="GO:0003723">
    <property type="term" value="F:RNA binding"/>
    <property type="evidence" value="ECO:0007669"/>
    <property type="project" value="UniProtKB-KW"/>
</dbReference>
<keyword evidence="10" id="KW-0943">RNA-mediated gene silencing</keyword>
<dbReference type="GO" id="GO:0001510">
    <property type="term" value="P:RNA methylation"/>
    <property type="evidence" value="ECO:0007669"/>
    <property type="project" value="InterPro"/>
</dbReference>
<keyword evidence="15" id="KW-1185">Reference proteome</keyword>
<evidence type="ECO:0000256" key="4">
    <source>
        <dbReference type="ARBA" id="ARBA00022603"/>
    </source>
</evidence>
<dbReference type="InterPro" id="IPR041698">
    <property type="entry name" value="Methyltransf_25"/>
</dbReference>
<evidence type="ECO:0000256" key="2">
    <source>
        <dbReference type="ARBA" id="ARBA00009026"/>
    </source>
</evidence>
<sequence>MCFDVLSDSSMMTQMTSLHEQRLDCVYRQLKAAGARRVLDLGCGSGALLARLLNDTQFEEVVGLEASGLSLATARSMLGPWLANERQRPGLTLVRGSYTESQRDLAGFDAAAMVETIEHVKPHQLSLVERCVFTEMAPRLLVMTTPNREYNPLLGLGPGEFREQDHKFEWDRAKFAFWCKGIASRNRYSVQFGGIGEADPELGAPTQTAVFRRLY</sequence>
<evidence type="ECO:0000259" key="13">
    <source>
        <dbReference type="Pfam" id="PF13649"/>
    </source>
</evidence>
<dbReference type="GO" id="GO:0031047">
    <property type="term" value="P:regulatory ncRNA-mediated gene silencing"/>
    <property type="evidence" value="ECO:0007669"/>
    <property type="project" value="UniProtKB-KW"/>
</dbReference>
<protein>
    <recommendedName>
        <fullName evidence="3">Small RNA 2'-O-methyltransferase</fullName>
        <ecNumber evidence="11">2.1.1.386</ecNumber>
    </recommendedName>
</protein>
<evidence type="ECO:0000256" key="6">
    <source>
        <dbReference type="ARBA" id="ARBA00022691"/>
    </source>
</evidence>
<evidence type="ECO:0000256" key="9">
    <source>
        <dbReference type="ARBA" id="ARBA00022884"/>
    </source>
</evidence>
<evidence type="ECO:0000256" key="10">
    <source>
        <dbReference type="ARBA" id="ARBA00023158"/>
    </source>
</evidence>
<evidence type="ECO:0000313" key="15">
    <source>
        <dbReference type="Proteomes" id="UP000477680"/>
    </source>
</evidence>
<evidence type="ECO:0000256" key="7">
    <source>
        <dbReference type="ARBA" id="ARBA00022723"/>
    </source>
</evidence>
<keyword evidence="8" id="KW-0460">Magnesium</keyword>
<evidence type="ECO:0000256" key="12">
    <source>
        <dbReference type="ARBA" id="ARBA00048418"/>
    </source>
</evidence>
<accession>A0A6C0TX77</accession>
<feature type="domain" description="Methyltransferase" evidence="13">
    <location>
        <begin position="38"/>
        <end position="126"/>
    </location>
</feature>
<reference evidence="14 15" key="1">
    <citation type="submission" date="2020-02" db="EMBL/GenBank/DDBJ databases">
        <title>Genome sequencing for Kineobactrum sp. M2.</title>
        <authorList>
            <person name="Park S.-J."/>
        </authorList>
    </citation>
    <scope>NUCLEOTIDE SEQUENCE [LARGE SCALE GENOMIC DNA]</scope>
    <source>
        <strain evidence="14 15">M2</strain>
    </source>
</reference>
<dbReference type="KEGG" id="kim:G3T16_01260"/>
<keyword evidence="6" id="KW-0949">S-adenosyl-L-methionine</keyword>